<accession>A0ABY2GUI9</accession>
<keyword evidence="7" id="KW-1185">Reference proteome</keyword>
<comment type="subcellular location">
    <subcellularLocation>
        <location evidence="1">Membrane</location>
        <topology evidence="1">Multi-pass membrane protein</topology>
    </subcellularLocation>
</comment>
<dbReference type="SMART" id="SM00679">
    <property type="entry name" value="CTNS"/>
    <property type="match status" value="2"/>
</dbReference>
<feature type="transmembrane region" description="Helical" evidence="5">
    <location>
        <begin position="240"/>
        <end position="259"/>
    </location>
</feature>
<feature type="transmembrane region" description="Helical" evidence="5">
    <location>
        <begin position="85"/>
        <end position="103"/>
    </location>
</feature>
<dbReference type="GeneID" id="300579994"/>
<dbReference type="InterPro" id="IPR051415">
    <property type="entry name" value="LAAT-1"/>
</dbReference>
<organism evidence="6 7">
    <name type="scientific">Trichoderma ghanense</name>
    <dbReference type="NCBI Taxonomy" id="65468"/>
    <lineage>
        <taxon>Eukaryota</taxon>
        <taxon>Fungi</taxon>
        <taxon>Dikarya</taxon>
        <taxon>Ascomycota</taxon>
        <taxon>Pezizomycotina</taxon>
        <taxon>Sordariomycetes</taxon>
        <taxon>Hypocreomycetidae</taxon>
        <taxon>Hypocreales</taxon>
        <taxon>Hypocreaceae</taxon>
        <taxon>Trichoderma</taxon>
    </lineage>
</organism>
<keyword evidence="4 5" id="KW-0472">Membrane</keyword>
<evidence type="ECO:0000313" key="7">
    <source>
        <dbReference type="Proteomes" id="UP001642720"/>
    </source>
</evidence>
<name>A0ABY2GUI9_9HYPO</name>
<dbReference type="PANTHER" id="PTHR16201">
    <property type="entry name" value="SEVEN TRANSMEMBRANE PROTEIN 1-RELATED"/>
    <property type="match status" value="1"/>
</dbReference>
<proteinExistence type="predicted"/>
<dbReference type="Pfam" id="PF04193">
    <property type="entry name" value="PQ-loop"/>
    <property type="match status" value="2"/>
</dbReference>
<keyword evidence="3 5" id="KW-1133">Transmembrane helix</keyword>
<dbReference type="Proteomes" id="UP001642720">
    <property type="component" value="Unassembled WGS sequence"/>
</dbReference>
<dbReference type="EMBL" id="PPTA01000013">
    <property type="protein sequence ID" value="TFA99597.1"/>
    <property type="molecule type" value="Genomic_DNA"/>
</dbReference>
<evidence type="ECO:0000256" key="3">
    <source>
        <dbReference type="ARBA" id="ARBA00022989"/>
    </source>
</evidence>
<feature type="transmembrane region" description="Helical" evidence="5">
    <location>
        <begin position="56"/>
        <end position="79"/>
    </location>
</feature>
<evidence type="ECO:0000256" key="5">
    <source>
        <dbReference type="SAM" id="Phobius"/>
    </source>
</evidence>
<dbReference type="Gene3D" id="1.20.1280.290">
    <property type="match status" value="2"/>
</dbReference>
<sequence length="304" mass="33224">MASLAMAAVEEAARQLPLHEAISGIFGSISMAAWICVILPQMIVNYRAKSADGLSISFLVVWMLGDATNLIGGLFTHLAPTAIVLAWYFCVADFLLISQCLYYNAVNARRAAEAAAASEEAPLLGERRRSRRRSISSEDGAKIAPAGDELIERSSWSSNAACLLGVYVVGFAGWYLSYKAGAYNETDPVVLDDAERSSSNLLEKIGMVLGYFSAVCYLCARIPQIIKNYREKSCEGLSILFFMLSLTGNLTYAISIVAYSQDKKYIINTIPWLIGSLGTVVEDATIFVQFRLYANNRRSDTAQA</sequence>
<dbReference type="InterPro" id="IPR006603">
    <property type="entry name" value="PQ-loop_rpt"/>
</dbReference>
<feature type="transmembrane region" description="Helical" evidence="5">
    <location>
        <begin position="21"/>
        <end position="44"/>
    </location>
</feature>
<dbReference type="PANTHER" id="PTHR16201:SF44">
    <property type="entry name" value="SEVEN TRANSMEMBRANE PROTEIN 1"/>
    <property type="match status" value="1"/>
</dbReference>
<dbReference type="RefSeq" id="XP_073555799.1">
    <property type="nucleotide sequence ID" value="XM_073705544.1"/>
</dbReference>
<reference evidence="6 7" key="1">
    <citation type="submission" date="2018-01" db="EMBL/GenBank/DDBJ databases">
        <title>Genome characterization of the sugarcane-associated fungus Trichoderma ghanense CCMA-1212 and their application in lignocelulose bioconversion.</title>
        <authorList>
            <person name="Steindorff A.S."/>
            <person name="Mendes T.D."/>
            <person name="Vilela E.S.D."/>
            <person name="Rodrigues D.S."/>
            <person name="Formighieri E.F."/>
            <person name="Melo I.S."/>
            <person name="Favaro L.C.L."/>
        </authorList>
    </citation>
    <scope>NUCLEOTIDE SEQUENCE [LARGE SCALE GENOMIC DNA]</scope>
    <source>
        <strain evidence="6 7">CCMA-1212</strain>
    </source>
</reference>
<evidence type="ECO:0000313" key="6">
    <source>
        <dbReference type="EMBL" id="TFA99597.1"/>
    </source>
</evidence>
<feature type="transmembrane region" description="Helical" evidence="5">
    <location>
        <begin position="201"/>
        <end position="220"/>
    </location>
</feature>
<gene>
    <name evidence="6" type="ORF">CCMA1212_008410</name>
</gene>
<protein>
    <submittedName>
        <fullName evidence="6">Vacuolar amino acid transporter YPQ3</fullName>
    </submittedName>
</protein>
<feature type="transmembrane region" description="Helical" evidence="5">
    <location>
        <begin position="160"/>
        <end position="181"/>
    </location>
</feature>
<comment type="caution">
    <text evidence="6">The sequence shown here is derived from an EMBL/GenBank/DDBJ whole genome shotgun (WGS) entry which is preliminary data.</text>
</comment>
<evidence type="ECO:0000256" key="4">
    <source>
        <dbReference type="ARBA" id="ARBA00023136"/>
    </source>
</evidence>
<evidence type="ECO:0000256" key="2">
    <source>
        <dbReference type="ARBA" id="ARBA00022692"/>
    </source>
</evidence>
<evidence type="ECO:0000256" key="1">
    <source>
        <dbReference type="ARBA" id="ARBA00004141"/>
    </source>
</evidence>
<feature type="transmembrane region" description="Helical" evidence="5">
    <location>
        <begin position="265"/>
        <end position="288"/>
    </location>
</feature>
<keyword evidence="2 5" id="KW-0812">Transmembrane</keyword>